<evidence type="ECO:0000313" key="1">
    <source>
        <dbReference type="EMBL" id="SMG16583.1"/>
    </source>
</evidence>
<dbReference type="OrthoDB" id="839292at2"/>
<dbReference type="AlphaFoldDB" id="A0A1X7INH3"/>
<protein>
    <recommendedName>
        <fullName evidence="3">HNH endonuclease</fullName>
    </recommendedName>
</protein>
<evidence type="ECO:0000313" key="2">
    <source>
        <dbReference type="Proteomes" id="UP000193804"/>
    </source>
</evidence>
<sequence>MSKSLAKNRFKSILDRAFDRLFDIYLIKCFLSDPSLKNVNLAGFKAFRYDDPNFDKCLQAYQESKGENHFTETSTIKDLDDAITGWYSNNSKLTPEFKNEFKENKLISESDFIKFYAEDEVDRSCAYCKVKESEISSLIDSKKIHTKRLATRGRFVEVDRIKPNEGYVKGNLALSCYWCNNAKTDEFNAEEFKPIGEAIGKVLRSKMKK</sequence>
<name>A0A1X7INH3_9BACT</name>
<gene>
    <name evidence="1" type="ORF">SAMN05661096_00873</name>
</gene>
<reference evidence="2" key="1">
    <citation type="submission" date="2017-04" db="EMBL/GenBank/DDBJ databases">
        <authorList>
            <person name="Varghese N."/>
            <person name="Submissions S."/>
        </authorList>
    </citation>
    <scope>NUCLEOTIDE SEQUENCE [LARGE SCALE GENOMIC DNA]</scope>
    <source>
        <strain evidence="2">DSM 4125</strain>
    </source>
</reference>
<proteinExistence type="predicted"/>
<dbReference type="STRING" id="1028.SAMN05661096_00873"/>
<dbReference type="Proteomes" id="UP000193804">
    <property type="component" value="Unassembled WGS sequence"/>
</dbReference>
<evidence type="ECO:0008006" key="3">
    <source>
        <dbReference type="Google" id="ProtNLM"/>
    </source>
</evidence>
<accession>A0A1X7INH3</accession>
<organism evidence="1 2">
    <name type="scientific">Marivirga sericea</name>
    <dbReference type="NCBI Taxonomy" id="1028"/>
    <lineage>
        <taxon>Bacteria</taxon>
        <taxon>Pseudomonadati</taxon>
        <taxon>Bacteroidota</taxon>
        <taxon>Cytophagia</taxon>
        <taxon>Cytophagales</taxon>
        <taxon>Marivirgaceae</taxon>
        <taxon>Marivirga</taxon>
    </lineage>
</organism>
<dbReference type="RefSeq" id="WP_085515840.1">
    <property type="nucleotide sequence ID" value="NZ_FXAW01000001.1"/>
</dbReference>
<keyword evidence="2" id="KW-1185">Reference proteome</keyword>
<dbReference type="Gene3D" id="3.30.40.220">
    <property type="match status" value="1"/>
</dbReference>
<dbReference type="EMBL" id="FXAW01000001">
    <property type="protein sequence ID" value="SMG16583.1"/>
    <property type="molecule type" value="Genomic_DNA"/>
</dbReference>